<evidence type="ECO:0000313" key="2">
    <source>
        <dbReference type="EMBL" id="EPS99122.1"/>
    </source>
</evidence>
<dbReference type="InParanoid" id="S8E2V4"/>
<feature type="compositionally biased region" description="Basic and acidic residues" evidence="1">
    <location>
        <begin position="481"/>
        <end position="490"/>
    </location>
</feature>
<name>S8E2V4_FOMSC</name>
<dbReference type="HOGENOM" id="CLU_003718_0_0_1"/>
<feature type="region of interest" description="Disordered" evidence="1">
    <location>
        <begin position="1125"/>
        <end position="1276"/>
    </location>
</feature>
<feature type="compositionally biased region" description="Polar residues" evidence="1">
    <location>
        <begin position="876"/>
        <end position="887"/>
    </location>
</feature>
<feature type="region of interest" description="Disordered" evidence="1">
    <location>
        <begin position="1554"/>
        <end position="1598"/>
    </location>
</feature>
<keyword evidence="3" id="KW-1185">Reference proteome</keyword>
<feature type="region of interest" description="Disordered" evidence="1">
    <location>
        <begin position="321"/>
        <end position="465"/>
    </location>
</feature>
<feature type="compositionally biased region" description="Basic and acidic residues" evidence="1">
    <location>
        <begin position="454"/>
        <end position="465"/>
    </location>
</feature>
<feature type="region of interest" description="Disordered" evidence="1">
    <location>
        <begin position="844"/>
        <end position="948"/>
    </location>
</feature>
<feature type="region of interest" description="Disordered" evidence="1">
    <location>
        <begin position="1288"/>
        <end position="1318"/>
    </location>
</feature>
<gene>
    <name evidence="2" type="ORF">FOMPIDRAFT_1042186</name>
</gene>
<feature type="compositionally biased region" description="Low complexity" evidence="1">
    <location>
        <begin position="392"/>
        <end position="405"/>
    </location>
</feature>
<feature type="compositionally biased region" description="Polar residues" evidence="1">
    <location>
        <begin position="1163"/>
        <end position="1181"/>
    </location>
</feature>
<feature type="region of interest" description="Disordered" evidence="1">
    <location>
        <begin position="52"/>
        <end position="198"/>
    </location>
</feature>
<feature type="compositionally biased region" description="Basic and acidic residues" evidence="1">
    <location>
        <begin position="355"/>
        <end position="369"/>
    </location>
</feature>
<feature type="region of interest" description="Disordered" evidence="1">
    <location>
        <begin position="728"/>
        <end position="772"/>
    </location>
</feature>
<feature type="region of interest" description="Disordered" evidence="1">
    <location>
        <begin position="481"/>
        <end position="574"/>
    </location>
</feature>
<dbReference type="eggNOG" id="ENOG502S3G2">
    <property type="taxonomic scope" value="Eukaryota"/>
</dbReference>
<dbReference type="STRING" id="743788.S8E2V4"/>
<reference evidence="2 3" key="1">
    <citation type="journal article" date="2012" name="Science">
        <title>The Paleozoic origin of enzymatic lignin decomposition reconstructed from 31 fungal genomes.</title>
        <authorList>
            <person name="Floudas D."/>
            <person name="Binder M."/>
            <person name="Riley R."/>
            <person name="Barry K."/>
            <person name="Blanchette R.A."/>
            <person name="Henrissat B."/>
            <person name="Martinez A.T."/>
            <person name="Otillar R."/>
            <person name="Spatafora J.W."/>
            <person name="Yadav J.S."/>
            <person name="Aerts A."/>
            <person name="Benoit I."/>
            <person name="Boyd A."/>
            <person name="Carlson A."/>
            <person name="Copeland A."/>
            <person name="Coutinho P.M."/>
            <person name="de Vries R.P."/>
            <person name="Ferreira P."/>
            <person name="Findley K."/>
            <person name="Foster B."/>
            <person name="Gaskell J."/>
            <person name="Glotzer D."/>
            <person name="Gorecki P."/>
            <person name="Heitman J."/>
            <person name="Hesse C."/>
            <person name="Hori C."/>
            <person name="Igarashi K."/>
            <person name="Jurgens J.A."/>
            <person name="Kallen N."/>
            <person name="Kersten P."/>
            <person name="Kohler A."/>
            <person name="Kuees U."/>
            <person name="Kumar T.K.A."/>
            <person name="Kuo A."/>
            <person name="LaButti K."/>
            <person name="Larrondo L.F."/>
            <person name="Lindquist E."/>
            <person name="Ling A."/>
            <person name="Lombard V."/>
            <person name="Lucas S."/>
            <person name="Lundell T."/>
            <person name="Martin R."/>
            <person name="McLaughlin D.J."/>
            <person name="Morgenstern I."/>
            <person name="Morin E."/>
            <person name="Murat C."/>
            <person name="Nagy L.G."/>
            <person name="Nolan M."/>
            <person name="Ohm R.A."/>
            <person name="Patyshakuliyeva A."/>
            <person name="Rokas A."/>
            <person name="Ruiz-Duenas F.J."/>
            <person name="Sabat G."/>
            <person name="Salamov A."/>
            <person name="Samejima M."/>
            <person name="Schmutz J."/>
            <person name="Slot J.C."/>
            <person name="St John F."/>
            <person name="Stenlid J."/>
            <person name="Sun H."/>
            <person name="Sun S."/>
            <person name="Syed K."/>
            <person name="Tsang A."/>
            <person name="Wiebenga A."/>
            <person name="Young D."/>
            <person name="Pisabarro A."/>
            <person name="Eastwood D.C."/>
            <person name="Martin F."/>
            <person name="Cullen D."/>
            <person name="Grigoriev I.V."/>
            <person name="Hibbett D.S."/>
        </authorList>
    </citation>
    <scope>NUCLEOTIDE SEQUENCE</scope>
    <source>
        <strain evidence="3">FP-58527</strain>
    </source>
</reference>
<sequence>MADSASPDHSVDTSKVETANHADAQSASESSPGKGVDAVKLEAASLISLSPGSALSSLRSSPANGLPTATHTASSGAPQQKKFTHSNINKKFLEKTHPSSIPSQTLAASTVAKSGTSIPKPSLQSAPSHSRLVTAKLTATAHSTTGPGWSRPPSSVSSATPALPSSTNSKQPVPPGAPASSASSTVQHVGKVIQPQPRGVTEMFATSVKKESNGKPVWGSTRTAAAVINELDAVASDFPTAAEVAQGNAFKLSAKKDAAQAAAAQKEAIAAELTAEADTFRGVHLDPNAHHWDEIEEDDDNFLDAVIDFGDGRQYKVEATAASQQQSSQDALQISGNAADARPATDGVSTLNEPVSKEERFADDFDRSWPRTRVKTNFTNGQREHYANGAPSSASSQSVHSPSDSKVLFNERSNRLEPYSSVHSHHRQSTPGQTPYSARQGSRSDHGGSPVESRGSRDIPPHVHPDGVQLLQKAAGYLERRPDGVRHPGDRAPSGNSEDSYHRHHEREPYRHDQVPAAFSRTYSQGSQGRGHDHSGPYDMVTHSARHDDRSPRPSFSHSLPHPSHSPRDAPKELSRQLPPHLSVLRSPHAPRLPLLSDAHWRETSGLAAEPPPEGPRSPATSLDPRIAAPPPAVPTESAAATSVGPLIDLTEAQKKEMHSAAERARLRRQQEEEDREREKERARRKAAELEAQFTAKEVEKTPEVIGLPSTTDSQVVGVIEDAVRSTIPSTGGILPGSGPRSAPTPTFGRPASLRGDLRPGQGRRMSSSIAAGSEVPSLAAEVESWRIRALPRSLTLSDSNTGTSVVPPPSLPLLAEVESLHLAGGHDVEVIDFSELGKFVGAERSARSAHSERTPTRPPRLSAADFFEDDRTGPGASSQTATGNDSSWRRRTATHDSQPLSDDPAPPSRTRNKLRVQIVPSDPSISPGSSPLFHTRVSPPHHRQHDDRLHPSAVHVHPGHHGHSLQRSPLTPSFREAPIAALDDVISRIKGALDDMHPKEELLPKAQKWIPPALRLKNSVHDMARPSEPFDVTASEPPRSPKPAWKVFAVKLPKTPSRNLPALSTRQLLGFQRANVLWSAVYSWVPPIGGKSHVDVSVEDHLFGGSPPAPNRVALPRKQLLLSPASSGQAGPVVNLPSKPSAARSVTSTSREVEAISRRKPSSSQHDNPVSGPGLNTTSRSPPPEVPPGTTASLPKSEPTSPSRSTDSQGKPQPQSKTQQTLVGSIVESDGSKLLEGATAKGRVRRNDVQPTVGSTHTASGREHGNKPLAEPSVSASTIVNKHSVDHLGPTSSGAVSNPWSKSPRAFSLKDSPSRGVPDPEHLKAVWSQASDKAALPSVNSLEGIADDLTAVPFTIQDVKSEDGGTPPPSGPGLSRMSSYDVTRAFQQVPTSSVKSPQRSTILPAPVVSVPNGPVPRPAYSYTPLRPSYPYPSPVLSHSPSPTIVYPPQMAPSPAPRPMVLNGPPSPYGQPMWMPMGGPQPQNPLMRPMASPYAPQYVPYPSPGAVPMYVPGTPQPPGGVPGRVPAVPMMSPMMQPPALYGGSPVMMHSPHVPPPQAYANNRGQPGVNFEHASGRSQPGQPPQQPYTTNAFVARPTW</sequence>
<dbReference type="EMBL" id="KE504159">
    <property type="protein sequence ID" value="EPS99122.1"/>
    <property type="molecule type" value="Genomic_DNA"/>
</dbReference>
<organism evidence="2 3">
    <name type="scientific">Fomitopsis schrenkii</name>
    <name type="common">Brown rot fungus</name>
    <dbReference type="NCBI Taxonomy" id="2126942"/>
    <lineage>
        <taxon>Eukaryota</taxon>
        <taxon>Fungi</taxon>
        <taxon>Dikarya</taxon>
        <taxon>Basidiomycota</taxon>
        <taxon>Agaricomycotina</taxon>
        <taxon>Agaricomycetes</taxon>
        <taxon>Polyporales</taxon>
        <taxon>Fomitopsis</taxon>
    </lineage>
</organism>
<feature type="compositionally biased region" description="Polar residues" evidence="1">
    <location>
        <begin position="98"/>
        <end position="128"/>
    </location>
</feature>
<feature type="compositionally biased region" description="Polar residues" evidence="1">
    <location>
        <begin position="140"/>
        <end position="171"/>
    </location>
</feature>
<feature type="region of interest" description="Disordered" evidence="1">
    <location>
        <begin position="605"/>
        <end position="643"/>
    </location>
</feature>
<feature type="region of interest" description="Disordered" evidence="1">
    <location>
        <begin position="1"/>
        <end position="37"/>
    </location>
</feature>
<feature type="compositionally biased region" description="Polar residues" evidence="1">
    <location>
        <begin position="1250"/>
        <end position="1260"/>
    </location>
</feature>
<evidence type="ECO:0000256" key="1">
    <source>
        <dbReference type="SAM" id="MobiDB-lite"/>
    </source>
</evidence>
<dbReference type="OrthoDB" id="2504896at2759"/>
<feature type="compositionally biased region" description="Polar residues" evidence="1">
    <location>
        <begin position="1191"/>
        <end position="1224"/>
    </location>
</feature>
<feature type="compositionally biased region" description="Basic and acidic residues" evidence="1">
    <location>
        <begin position="845"/>
        <end position="856"/>
    </location>
</feature>
<feature type="compositionally biased region" description="Polar residues" evidence="1">
    <location>
        <begin position="1291"/>
        <end position="1302"/>
    </location>
</feature>
<evidence type="ECO:0000313" key="3">
    <source>
        <dbReference type="Proteomes" id="UP000015241"/>
    </source>
</evidence>
<feature type="compositionally biased region" description="Low complexity" evidence="1">
    <location>
        <begin position="921"/>
        <end position="932"/>
    </location>
</feature>
<feature type="compositionally biased region" description="Polar residues" evidence="1">
    <location>
        <begin position="67"/>
        <end position="78"/>
    </location>
</feature>
<feature type="region of interest" description="Disordered" evidence="1">
    <location>
        <begin position="1359"/>
        <end position="1378"/>
    </location>
</feature>
<feature type="compositionally biased region" description="Polar residues" evidence="1">
    <location>
        <begin position="429"/>
        <end position="441"/>
    </location>
</feature>
<protein>
    <submittedName>
        <fullName evidence="2">Uncharacterized protein</fullName>
    </submittedName>
</protein>
<feature type="region of interest" description="Disordered" evidence="1">
    <location>
        <begin position="655"/>
        <end position="683"/>
    </location>
</feature>
<feature type="compositionally biased region" description="Low complexity" evidence="1">
    <location>
        <begin position="52"/>
        <end position="63"/>
    </location>
</feature>
<accession>S8E2V4</accession>
<proteinExistence type="predicted"/>
<feature type="compositionally biased region" description="Low complexity" evidence="1">
    <location>
        <begin position="553"/>
        <end position="563"/>
    </location>
</feature>
<feature type="compositionally biased region" description="Low complexity" evidence="1">
    <location>
        <begin position="321"/>
        <end position="335"/>
    </location>
</feature>
<dbReference type="Proteomes" id="UP000015241">
    <property type="component" value="Unassembled WGS sequence"/>
</dbReference>
<feature type="compositionally biased region" description="Basic and acidic residues" evidence="1">
    <location>
        <begin position="9"/>
        <end position="20"/>
    </location>
</feature>